<keyword evidence="3" id="KW-1185">Reference proteome</keyword>
<dbReference type="InterPro" id="IPR005325">
    <property type="entry name" value="DUF308_memb"/>
</dbReference>
<organism evidence="2 3">
    <name type="scientific">Rhodopseudomonas palustris (strain HaA2)</name>
    <dbReference type="NCBI Taxonomy" id="316058"/>
    <lineage>
        <taxon>Bacteria</taxon>
        <taxon>Pseudomonadati</taxon>
        <taxon>Pseudomonadota</taxon>
        <taxon>Alphaproteobacteria</taxon>
        <taxon>Hyphomicrobiales</taxon>
        <taxon>Nitrobacteraceae</taxon>
        <taxon>Rhodopseudomonas</taxon>
    </lineage>
</organism>
<protein>
    <recommendedName>
        <fullName evidence="4">HdeD family acid-resistance protein</fullName>
    </recommendedName>
</protein>
<feature type="transmembrane region" description="Helical" evidence="1">
    <location>
        <begin position="52"/>
        <end position="71"/>
    </location>
</feature>
<dbReference type="GO" id="GO:0005886">
    <property type="term" value="C:plasma membrane"/>
    <property type="evidence" value="ECO:0007669"/>
    <property type="project" value="TreeGrafter"/>
</dbReference>
<feature type="transmembrane region" description="Helical" evidence="1">
    <location>
        <begin position="78"/>
        <end position="98"/>
    </location>
</feature>
<dbReference type="RefSeq" id="WP_011441838.1">
    <property type="nucleotide sequence ID" value="NC_007778.1"/>
</dbReference>
<dbReference type="AlphaFoldDB" id="Q2IVV6"/>
<proteinExistence type="predicted"/>
<feature type="transmembrane region" description="Helical" evidence="1">
    <location>
        <begin position="138"/>
        <end position="157"/>
    </location>
</feature>
<dbReference type="KEGG" id="rpb:RPB_2952"/>
<dbReference type="EMBL" id="CP000250">
    <property type="protein sequence ID" value="ABD07654.1"/>
    <property type="molecule type" value="Genomic_DNA"/>
</dbReference>
<evidence type="ECO:0000313" key="3">
    <source>
        <dbReference type="Proteomes" id="UP000008809"/>
    </source>
</evidence>
<name>Q2IVV6_RHOP2</name>
<evidence type="ECO:0000256" key="1">
    <source>
        <dbReference type="SAM" id="Phobius"/>
    </source>
</evidence>
<dbReference type="eggNOG" id="COG3247">
    <property type="taxonomic scope" value="Bacteria"/>
</dbReference>
<gene>
    <name evidence="2" type="ordered locus">RPB_2952</name>
</gene>
<accession>Q2IVV6</accession>
<feature type="transmembrane region" description="Helical" evidence="1">
    <location>
        <begin position="163"/>
        <end position="187"/>
    </location>
</feature>
<dbReference type="OrthoDB" id="21979at2"/>
<sequence>MTLSDGPERLQATVEAAIGKHWKAYLVEGILLLVFGFAAILLPLLASLAITILLGWLFLVSGIAGLAFSFWARQAPGFWWSLASAILAVIAGIVVISMPVEITVTLTLVIGIYFLAEGVATIMYALQHRGRLSERWGWMLAAGVLDILVAFIIISGWPGTAAWAVGLLVGINLVFGGTSLIAMALAARNKAS</sequence>
<dbReference type="STRING" id="316058.RPB_2952"/>
<feature type="transmembrane region" description="Helical" evidence="1">
    <location>
        <begin position="104"/>
        <end position="126"/>
    </location>
</feature>
<keyword evidence="1" id="KW-0472">Membrane</keyword>
<dbReference type="PANTHER" id="PTHR34989">
    <property type="entry name" value="PROTEIN HDED"/>
    <property type="match status" value="1"/>
</dbReference>
<dbReference type="HOGENOM" id="CLU_091585_2_1_5"/>
<dbReference type="Pfam" id="PF03729">
    <property type="entry name" value="DUF308"/>
    <property type="match status" value="1"/>
</dbReference>
<dbReference type="InterPro" id="IPR052712">
    <property type="entry name" value="Acid_resist_chaperone_HdeD"/>
</dbReference>
<keyword evidence="1" id="KW-1133">Transmembrane helix</keyword>
<reference evidence="2 3" key="1">
    <citation type="submission" date="2006-01" db="EMBL/GenBank/DDBJ databases">
        <title>Complete sequence of Rhodopseudomonas palustris HaA2.</title>
        <authorList>
            <consortium name="US DOE Joint Genome Institute"/>
            <person name="Copeland A."/>
            <person name="Lucas S."/>
            <person name="Lapidus A."/>
            <person name="Barry K."/>
            <person name="Detter J.C."/>
            <person name="Glavina T."/>
            <person name="Hammon N."/>
            <person name="Israni S."/>
            <person name="Pitluck S."/>
            <person name="Chain P."/>
            <person name="Malfatti S."/>
            <person name="Shin M."/>
            <person name="Vergez L."/>
            <person name="Schmutz J."/>
            <person name="Larimer F."/>
            <person name="Land M."/>
            <person name="Hauser L."/>
            <person name="Pelletier D.A."/>
            <person name="Kyrpides N."/>
            <person name="Anderson I."/>
            <person name="Oda Y."/>
            <person name="Harwood C.S."/>
            <person name="Richardson P."/>
        </authorList>
    </citation>
    <scope>NUCLEOTIDE SEQUENCE [LARGE SCALE GENOMIC DNA]</scope>
    <source>
        <strain evidence="2 3">HaA2</strain>
    </source>
</reference>
<evidence type="ECO:0008006" key="4">
    <source>
        <dbReference type="Google" id="ProtNLM"/>
    </source>
</evidence>
<keyword evidence="1" id="KW-0812">Transmembrane</keyword>
<dbReference type="PANTHER" id="PTHR34989:SF1">
    <property type="entry name" value="PROTEIN HDED"/>
    <property type="match status" value="1"/>
</dbReference>
<dbReference type="Proteomes" id="UP000008809">
    <property type="component" value="Chromosome"/>
</dbReference>
<feature type="transmembrane region" description="Helical" evidence="1">
    <location>
        <begin position="25"/>
        <end position="46"/>
    </location>
</feature>
<evidence type="ECO:0000313" key="2">
    <source>
        <dbReference type="EMBL" id="ABD07654.1"/>
    </source>
</evidence>